<comment type="caution">
    <text evidence="1">The sequence shown here is derived from an EMBL/GenBank/DDBJ whole genome shotgun (WGS) entry which is preliminary data.</text>
</comment>
<protein>
    <submittedName>
        <fullName evidence="1">Uncharacterized protein</fullName>
    </submittedName>
</protein>
<proteinExistence type="predicted"/>
<name>A0AAD4FS33_9GAMM</name>
<sequence>MVLCEHLEIALSLESKRQFTVSLRYQFGISLVSVWYQLDNAL</sequence>
<reference evidence="1" key="2">
    <citation type="submission" date="2015-03" db="EMBL/GenBank/DDBJ databases">
        <title>Genome sequence of Pseudoalteromonas citrea.</title>
        <authorList>
            <person name="Xie B.-B."/>
            <person name="Rong J.-C."/>
            <person name="Qin Q.-L."/>
            <person name="Zhang Y.-Z."/>
        </authorList>
    </citation>
    <scope>NUCLEOTIDE SEQUENCE</scope>
    <source>
        <strain evidence="1">DSM 8771</strain>
    </source>
</reference>
<organism evidence="1 2">
    <name type="scientific">Pseudoalteromonas citrea</name>
    <dbReference type="NCBI Taxonomy" id="43655"/>
    <lineage>
        <taxon>Bacteria</taxon>
        <taxon>Pseudomonadati</taxon>
        <taxon>Pseudomonadota</taxon>
        <taxon>Gammaproteobacteria</taxon>
        <taxon>Alteromonadales</taxon>
        <taxon>Pseudoalteromonadaceae</taxon>
        <taxon>Pseudoalteromonas</taxon>
    </lineage>
</organism>
<dbReference type="EMBL" id="AHBZ03000015">
    <property type="protein sequence ID" value="KAF7771878.1"/>
    <property type="molecule type" value="Genomic_DNA"/>
</dbReference>
<dbReference type="Proteomes" id="UP000016487">
    <property type="component" value="Unassembled WGS sequence"/>
</dbReference>
<accession>A0AAD4FS33</accession>
<reference evidence="1" key="1">
    <citation type="journal article" date="2012" name="J. Bacteriol.">
        <title>Genome sequences of type strains of seven species of the marine bacterium Pseudoalteromonas.</title>
        <authorList>
            <person name="Xie B.B."/>
            <person name="Shu Y.L."/>
            <person name="Qin Q.L."/>
            <person name="Rong J.C."/>
            <person name="Zhang X.Y."/>
            <person name="Chen X.L."/>
            <person name="Shi M."/>
            <person name="He H.L."/>
            <person name="Zhou B.C."/>
            <person name="Zhang Y.Z."/>
        </authorList>
    </citation>
    <scope>NUCLEOTIDE SEQUENCE</scope>
    <source>
        <strain evidence="1">DSM 8771</strain>
    </source>
</reference>
<gene>
    <name evidence="1" type="ORF">PCIT_a1835</name>
</gene>
<evidence type="ECO:0000313" key="1">
    <source>
        <dbReference type="EMBL" id="KAF7771878.1"/>
    </source>
</evidence>
<evidence type="ECO:0000313" key="2">
    <source>
        <dbReference type="Proteomes" id="UP000016487"/>
    </source>
</evidence>
<dbReference type="AlphaFoldDB" id="A0AAD4FS33"/>